<name>A0A0F9M598_9ZZZZ</name>
<dbReference type="AlphaFoldDB" id="A0A0F9M598"/>
<reference evidence="1" key="1">
    <citation type="journal article" date="2015" name="Nature">
        <title>Complex archaea that bridge the gap between prokaryotes and eukaryotes.</title>
        <authorList>
            <person name="Spang A."/>
            <person name="Saw J.H."/>
            <person name="Jorgensen S.L."/>
            <person name="Zaremba-Niedzwiedzka K."/>
            <person name="Martijn J."/>
            <person name="Lind A.E."/>
            <person name="van Eijk R."/>
            <person name="Schleper C."/>
            <person name="Guy L."/>
            <person name="Ettema T.J."/>
        </authorList>
    </citation>
    <scope>NUCLEOTIDE SEQUENCE</scope>
</reference>
<organism evidence="1">
    <name type="scientific">marine sediment metagenome</name>
    <dbReference type="NCBI Taxonomy" id="412755"/>
    <lineage>
        <taxon>unclassified sequences</taxon>
        <taxon>metagenomes</taxon>
        <taxon>ecological metagenomes</taxon>
    </lineage>
</organism>
<accession>A0A0F9M598</accession>
<sequence length="70" mass="7838">MKLIGRLKDSKKWHPVVGHTASTVQLSVDEPVFDCVKCNGKSYAPFYGITEVIVKLKIGFFKIGPIKMGW</sequence>
<comment type="caution">
    <text evidence="1">The sequence shown here is derived from an EMBL/GenBank/DDBJ whole genome shotgun (WGS) entry which is preliminary data.</text>
</comment>
<proteinExistence type="predicted"/>
<protein>
    <submittedName>
        <fullName evidence="1">Uncharacterized protein</fullName>
    </submittedName>
</protein>
<evidence type="ECO:0000313" key="1">
    <source>
        <dbReference type="EMBL" id="KKM71810.1"/>
    </source>
</evidence>
<dbReference type="EMBL" id="LAZR01009572">
    <property type="protein sequence ID" value="KKM71810.1"/>
    <property type="molecule type" value="Genomic_DNA"/>
</dbReference>
<gene>
    <name evidence="1" type="ORF">LCGC14_1426930</name>
</gene>